<dbReference type="PROSITE" id="PS00134">
    <property type="entry name" value="TRYPSIN_HIS"/>
    <property type="match status" value="1"/>
</dbReference>
<keyword evidence="1" id="KW-0614">Plasmid</keyword>
<dbReference type="InterPro" id="IPR009003">
    <property type="entry name" value="Peptidase_S1_PA"/>
</dbReference>
<protein>
    <submittedName>
        <fullName evidence="1">Putative peptidase</fullName>
    </submittedName>
</protein>
<dbReference type="SUPFAM" id="SSF50494">
    <property type="entry name" value="Trypsin-like serine proteases"/>
    <property type="match status" value="1"/>
</dbReference>
<dbReference type="InterPro" id="IPR001940">
    <property type="entry name" value="Peptidase_S1C"/>
</dbReference>
<dbReference type="InterPro" id="IPR018114">
    <property type="entry name" value="TRYPSIN_HIS"/>
</dbReference>
<dbReference type="Pfam" id="PF13365">
    <property type="entry name" value="Trypsin_2"/>
    <property type="match status" value="1"/>
</dbReference>
<sequence length="397" mass="42775">MLQPPALEKFFKFPLHIARQFLSLLCHKRSECRVILVNDLIEKGLLGSVALVTTSIPIPAGRPGRHMRHVPRPCNTVFTYSLSLSGKFFYPQPKCLPLLDIASQCPSLLASYALGTTAANARALDSTEERIQDYRREQRILSDNSISGQSVQRGTLPPDTRPYLAPDWPTLAENTMPSVIALSAIEQPYGFAENSPAWLIPGVQQNAATAALTHYRAWQKGWAKQDAKRQHQTICGGFVIEGNRVLTAAHCVDRQEALRIRTAGGEWRAAHVVGADVTQDVALLEFEGDPLPPIKVANTLPRPGQDVMAIGSPSGYGFAVGVGIVAWHGLDAKMLSPNDFMLVTASVVGGNSGGVVVNTHGEAVSLVSYGSGSYTQIVSLYAFASHEATALAVRVSA</sequence>
<proteinExistence type="predicted"/>
<dbReference type="GO" id="GO:0004252">
    <property type="term" value="F:serine-type endopeptidase activity"/>
    <property type="evidence" value="ECO:0007669"/>
    <property type="project" value="InterPro"/>
</dbReference>
<organism evidence="1">
    <name type="scientific">Aeromonas salmonicida subsp. salmonicida</name>
    <dbReference type="NCBI Taxonomy" id="29491"/>
    <lineage>
        <taxon>Bacteria</taxon>
        <taxon>Pseudomonadati</taxon>
        <taxon>Pseudomonadota</taxon>
        <taxon>Gammaproteobacteria</taxon>
        <taxon>Aeromonadales</taxon>
        <taxon>Aeromonadaceae</taxon>
        <taxon>Aeromonas</taxon>
    </lineage>
</organism>
<reference evidence="1" key="1">
    <citation type="journal article" date="2014" name="Antimicrob. Agents Chemother.">
        <title>Detection of variants of the pRAS3, pAB5S9, and pSN254 plasmids in Aeromonas salmonicida subsp. salmonicida: multidrug-resistance, interspecies exchanges, and plasmid reshaping.</title>
        <authorList>
            <person name="Vincent A.T."/>
            <person name="Trudel M.V."/>
            <person name="Paquet V.E."/>
            <person name="Boyle B."/>
            <person name="Tanaka K.H."/>
            <person name="Dallaire-Dufresne S."/>
            <person name="Daher R.K."/>
            <person name="Frenette M."/>
            <person name="Derome N."/>
            <person name="Charette S.J."/>
        </authorList>
    </citation>
    <scope>NUCLEOTIDE SEQUENCE</scope>
    <source>
        <strain evidence="1">2009-144K3</strain>
        <plasmid evidence="1">pAB5S9b</plasmid>
    </source>
</reference>
<dbReference type="PANTHER" id="PTHR22939">
    <property type="entry name" value="SERINE PROTEASE FAMILY S1C HTRA-RELATED"/>
    <property type="match status" value="1"/>
</dbReference>
<dbReference type="MEROPS" id="S01.275"/>
<dbReference type="Gene3D" id="2.40.10.120">
    <property type="match status" value="1"/>
</dbReference>
<dbReference type="AlphaFoldDB" id="A0A096Y6N2"/>
<geneLocation type="plasmid" evidence="1">
    <name>pAB5S9b</name>
</geneLocation>
<dbReference type="GO" id="GO:0006508">
    <property type="term" value="P:proteolysis"/>
    <property type="evidence" value="ECO:0007669"/>
    <property type="project" value="InterPro"/>
</dbReference>
<accession>A0A096Y6N2</accession>
<dbReference type="EMBL" id="KJ909292">
    <property type="protein sequence ID" value="AIM49721.1"/>
    <property type="molecule type" value="Genomic_DNA"/>
</dbReference>
<evidence type="ECO:0000313" key="1">
    <source>
        <dbReference type="EMBL" id="AIM49721.1"/>
    </source>
</evidence>
<name>A0A096Y6N2_AERSS</name>
<dbReference type="PANTHER" id="PTHR22939:SF129">
    <property type="entry name" value="SERINE PROTEASE HTRA2, MITOCHONDRIAL"/>
    <property type="match status" value="1"/>
</dbReference>
<dbReference type="PRINTS" id="PR00834">
    <property type="entry name" value="PROTEASES2C"/>
</dbReference>